<proteinExistence type="predicted"/>
<comment type="caution">
    <text evidence="1">The sequence shown here is derived from an EMBL/GenBank/DDBJ whole genome shotgun (WGS) entry which is preliminary data.</text>
</comment>
<dbReference type="Proteomes" id="UP000637299">
    <property type="component" value="Unassembled WGS sequence"/>
</dbReference>
<accession>A0ABR8ZHS3</accession>
<name>A0ABR8ZHS3_9FLAO</name>
<dbReference type="RefSeq" id="WP_191738032.1">
    <property type="nucleotide sequence ID" value="NZ_JACYFS010000008.1"/>
</dbReference>
<gene>
    <name evidence="1" type="ORF">IC610_17720</name>
</gene>
<sequence length="68" mass="8306">MEIANNSEDRIQFNFPFEKVPLSSNIRIKTENHEFLLLNMKYYNNEKWGMFGYLGKDCQFLYEYKILK</sequence>
<organism evidence="1 2">
    <name type="scientific">Chryseobacterium caseinilyticum</name>
    <dbReference type="NCBI Taxonomy" id="2771428"/>
    <lineage>
        <taxon>Bacteria</taxon>
        <taxon>Pseudomonadati</taxon>
        <taxon>Bacteroidota</taxon>
        <taxon>Flavobacteriia</taxon>
        <taxon>Flavobacteriales</taxon>
        <taxon>Weeksellaceae</taxon>
        <taxon>Chryseobacterium group</taxon>
        <taxon>Chryseobacterium</taxon>
    </lineage>
</organism>
<evidence type="ECO:0000313" key="2">
    <source>
        <dbReference type="Proteomes" id="UP000637299"/>
    </source>
</evidence>
<evidence type="ECO:0000313" key="1">
    <source>
        <dbReference type="EMBL" id="MBD8084251.1"/>
    </source>
</evidence>
<protein>
    <submittedName>
        <fullName evidence="1">Uncharacterized protein</fullName>
    </submittedName>
</protein>
<keyword evidence="2" id="KW-1185">Reference proteome</keyword>
<reference evidence="1 2" key="1">
    <citation type="submission" date="2020-09" db="EMBL/GenBank/DDBJ databases">
        <title>Genome seq and assembly of Chryseobacterium sp.</title>
        <authorList>
            <person name="Chhetri G."/>
        </authorList>
    </citation>
    <scope>NUCLEOTIDE SEQUENCE [LARGE SCALE GENOMIC DNA]</scope>
    <source>
        <strain evidence="1 2">GCR10</strain>
    </source>
</reference>
<dbReference type="EMBL" id="JACYFS010000008">
    <property type="protein sequence ID" value="MBD8084251.1"/>
    <property type="molecule type" value="Genomic_DNA"/>
</dbReference>